<dbReference type="Proteomes" id="UP000182598">
    <property type="component" value="Unassembled WGS sequence"/>
</dbReference>
<evidence type="ECO:0000259" key="2">
    <source>
        <dbReference type="PROSITE" id="PS50943"/>
    </source>
</evidence>
<dbReference type="GO" id="GO:0003677">
    <property type="term" value="F:DNA binding"/>
    <property type="evidence" value="ECO:0007669"/>
    <property type="project" value="UniProtKB-KW"/>
</dbReference>
<evidence type="ECO:0000313" key="4">
    <source>
        <dbReference type="Proteomes" id="UP000182598"/>
    </source>
</evidence>
<dbReference type="InterPro" id="IPR001387">
    <property type="entry name" value="Cro/C1-type_HTH"/>
</dbReference>
<dbReference type="RefSeq" id="WP_055439061.1">
    <property type="nucleotide sequence ID" value="NZ_CYHB01000003.1"/>
</dbReference>
<keyword evidence="4" id="KW-1185">Reference proteome</keyword>
<dbReference type="InterPro" id="IPR010982">
    <property type="entry name" value="Lambda_DNA-bd_dom_sf"/>
</dbReference>
<name>A0A0K6H531_9GAMM</name>
<feature type="domain" description="HTH cro/C1-type" evidence="2">
    <location>
        <begin position="29"/>
        <end position="75"/>
    </location>
</feature>
<keyword evidence="1" id="KW-0238">DNA-binding</keyword>
<dbReference type="SUPFAM" id="SSF47413">
    <property type="entry name" value="lambda repressor-like DNA-binding domains"/>
    <property type="match status" value="1"/>
</dbReference>
<dbReference type="NCBIfam" id="TIGR02607">
    <property type="entry name" value="antidote_HigA"/>
    <property type="match status" value="1"/>
</dbReference>
<reference evidence="4" key="1">
    <citation type="submission" date="2015-08" db="EMBL/GenBank/DDBJ databases">
        <authorList>
            <person name="Varghese N."/>
        </authorList>
    </citation>
    <scope>NUCLEOTIDE SEQUENCE [LARGE SCALE GENOMIC DNA]</scope>
    <source>
        <strain evidence="4">DSM 27808</strain>
    </source>
</reference>
<dbReference type="OrthoDB" id="9793869at2"/>
<dbReference type="InterPro" id="IPR013430">
    <property type="entry name" value="Toxin_antidote_HigA"/>
</dbReference>
<dbReference type="Pfam" id="PF01381">
    <property type="entry name" value="HTH_3"/>
    <property type="match status" value="1"/>
</dbReference>
<protein>
    <submittedName>
        <fullName evidence="3">Addiction module antidote protein, HigA family</fullName>
    </submittedName>
</protein>
<evidence type="ECO:0000313" key="3">
    <source>
        <dbReference type="EMBL" id="CUA86073.1"/>
    </source>
</evidence>
<dbReference type="PANTHER" id="PTHR36924:SF1">
    <property type="entry name" value="ANTITOXIN HIGA-1"/>
    <property type="match status" value="1"/>
</dbReference>
<organism evidence="3 4">
    <name type="scientific">Pseudidiomarina woesei</name>
    <dbReference type="NCBI Taxonomy" id="1381080"/>
    <lineage>
        <taxon>Bacteria</taxon>
        <taxon>Pseudomonadati</taxon>
        <taxon>Pseudomonadota</taxon>
        <taxon>Gammaproteobacteria</taxon>
        <taxon>Alteromonadales</taxon>
        <taxon>Idiomarinaceae</taxon>
        <taxon>Pseudidiomarina</taxon>
    </lineage>
</organism>
<dbReference type="AlphaFoldDB" id="A0A0K6H531"/>
<accession>A0A0K6H531</accession>
<dbReference type="CDD" id="cd00093">
    <property type="entry name" value="HTH_XRE"/>
    <property type="match status" value="1"/>
</dbReference>
<dbReference type="Gene3D" id="1.10.260.40">
    <property type="entry name" value="lambda repressor-like DNA-binding domains"/>
    <property type="match status" value="1"/>
</dbReference>
<dbReference type="EMBL" id="CYHB01000003">
    <property type="protein sequence ID" value="CUA86073.1"/>
    <property type="molecule type" value="Genomic_DNA"/>
</dbReference>
<sequence>MTKQFKPTIKRRIRHPGEIFKQQFIVRYNLKIQDAANKLHINRVQLSRFLNGHDAVTVTLARKLEVATNVSAEYWLNRQARFNLQEAQRQQQEVQAESLFG</sequence>
<dbReference type="PANTHER" id="PTHR36924">
    <property type="entry name" value="ANTITOXIN HIGA-1"/>
    <property type="match status" value="1"/>
</dbReference>
<evidence type="ECO:0000256" key="1">
    <source>
        <dbReference type="ARBA" id="ARBA00023125"/>
    </source>
</evidence>
<proteinExistence type="predicted"/>
<gene>
    <name evidence="3" type="ORF">Ga0061064_1403</name>
</gene>
<dbReference type="PROSITE" id="PS50943">
    <property type="entry name" value="HTH_CROC1"/>
    <property type="match status" value="1"/>
</dbReference>